<dbReference type="PANTHER" id="PTHR38471">
    <property type="entry name" value="FOUR HELIX BUNDLE PROTEIN"/>
    <property type="match status" value="1"/>
</dbReference>
<dbReference type="EMBL" id="MFQN01000022">
    <property type="protein sequence ID" value="OGH74228.1"/>
    <property type="molecule type" value="Genomic_DNA"/>
</dbReference>
<dbReference type="Gene3D" id="1.20.1440.60">
    <property type="entry name" value="23S rRNA-intervening sequence"/>
    <property type="match status" value="1"/>
</dbReference>
<name>A0A1F6MRP9_9BACT</name>
<dbReference type="InterPro" id="IPR012657">
    <property type="entry name" value="23S_rRNA-intervening_sequence"/>
</dbReference>
<evidence type="ECO:0000313" key="2">
    <source>
        <dbReference type="Proteomes" id="UP000178347"/>
    </source>
</evidence>
<accession>A0A1F6MRP9</accession>
<dbReference type="NCBIfam" id="TIGR02436">
    <property type="entry name" value="four helix bundle protein"/>
    <property type="match status" value="1"/>
</dbReference>
<evidence type="ECO:0000313" key="1">
    <source>
        <dbReference type="EMBL" id="OGH74228.1"/>
    </source>
</evidence>
<dbReference type="InterPro" id="IPR036583">
    <property type="entry name" value="23S_rRNA_IVS_sf"/>
</dbReference>
<dbReference type="CDD" id="cd16377">
    <property type="entry name" value="23S_rRNA_IVP_like"/>
    <property type="match status" value="1"/>
</dbReference>
<dbReference type="SUPFAM" id="SSF158446">
    <property type="entry name" value="IVS-encoded protein-like"/>
    <property type="match status" value="1"/>
</dbReference>
<dbReference type="STRING" id="1798692.A3G00_02845"/>
<protein>
    <recommendedName>
        <fullName evidence="3">Four helix bundle protein</fullName>
    </recommendedName>
</protein>
<dbReference type="Proteomes" id="UP000178347">
    <property type="component" value="Unassembled WGS sequence"/>
</dbReference>
<organism evidence="1 2">
    <name type="scientific">Candidatus Magasanikbacteria bacterium RIFCSPLOWO2_12_FULL_43_12</name>
    <dbReference type="NCBI Taxonomy" id="1798692"/>
    <lineage>
        <taxon>Bacteria</taxon>
        <taxon>Candidatus Magasanikiibacteriota</taxon>
    </lineage>
</organism>
<dbReference type="Pfam" id="PF05635">
    <property type="entry name" value="23S_rRNA_IVP"/>
    <property type="match status" value="1"/>
</dbReference>
<dbReference type="AlphaFoldDB" id="A0A1F6MRP9"/>
<comment type="caution">
    <text evidence="1">The sequence shown here is derived from an EMBL/GenBank/DDBJ whole genome shotgun (WGS) entry which is preliminary data.</text>
</comment>
<reference evidence="1 2" key="1">
    <citation type="journal article" date="2016" name="Nat. Commun.">
        <title>Thousands of microbial genomes shed light on interconnected biogeochemical processes in an aquifer system.</title>
        <authorList>
            <person name="Anantharaman K."/>
            <person name="Brown C.T."/>
            <person name="Hug L.A."/>
            <person name="Sharon I."/>
            <person name="Castelle C.J."/>
            <person name="Probst A.J."/>
            <person name="Thomas B.C."/>
            <person name="Singh A."/>
            <person name="Wilkins M.J."/>
            <person name="Karaoz U."/>
            <person name="Brodie E.L."/>
            <person name="Williams K.H."/>
            <person name="Hubbard S.S."/>
            <person name="Banfield J.F."/>
        </authorList>
    </citation>
    <scope>NUCLEOTIDE SEQUENCE [LARGE SCALE GENOMIC DNA]</scope>
</reference>
<gene>
    <name evidence="1" type="ORF">A3G00_02845</name>
</gene>
<proteinExistence type="predicted"/>
<dbReference type="PANTHER" id="PTHR38471:SF2">
    <property type="entry name" value="FOUR HELIX BUNDLE PROTEIN"/>
    <property type="match status" value="1"/>
</dbReference>
<evidence type="ECO:0008006" key="3">
    <source>
        <dbReference type="Google" id="ProtNLM"/>
    </source>
</evidence>
<sequence length="127" mass="15556">MAQQNYKKFYQLDVWQEGFELMKEVYEISNKYPDEEKYALVSQSRRSANSVIANTAEAHGRYHFKDKIRIYYIVRGEIEETQSHLWVAYSQKYIEKKRWLGLEKRYEKVKIRVNNQINDWHNQDKKK</sequence>